<accession>A0A9X4R832</accession>
<protein>
    <submittedName>
        <fullName evidence="1">Uncharacterized protein</fullName>
    </submittedName>
</protein>
<reference evidence="1" key="1">
    <citation type="submission" date="2019-02" db="EMBL/GenBank/DDBJ databases">
        <title>Draft genome of the type strain Pelomonas aquatica CCUG 52575T.</title>
        <authorList>
            <person name="Gomila M."/>
            <person name="Lalucat J."/>
        </authorList>
    </citation>
    <scope>NUCLEOTIDE SEQUENCE</scope>
    <source>
        <strain evidence="1">CCUG 52575</strain>
    </source>
</reference>
<organism evidence="1 2">
    <name type="scientific">Pelomonas aquatica</name>
    <dbReference type="NCBI Taxonomy" id="431058"/>
    <lineage>
        <taxon>Bacteria</taxon>
        <taxon>Pseudomonadati</taxon>
        <taxon>Pseudomonadota</taxon>
        <taxon>Betaproteobacteria</taxon>
        <taxon>Burkholderiales</taxon>
        <taxon>Sphaerotilaceae</taxon>
        <taxon>Roseateles</taxon>
    </lineage>
</organism>
<gene>
    <name evidence="1" type="ORF">EXJ73_09915</name>
</gene>
<name>A0A9X4R832_9BURK</name>
<proteinExistence type="predicted"/>
<keyword evidence="2" id="KW-1185">Reference proteome</keyword>
<dbReference type="Proteomes" id="UP001152766">
    <property type="component" value="Unassembled WGS sequence"/>
</dbReference>
<dbReference type="RefSeq" id="WP_268146844.1">
    <property type="nucleotide sequence ID" value="NZ_JAPPUW010000001.1"/>
</dbReference>
<evidence type="ECO:0000313" key="1">
    <source>
        <dbReference type="EMBL" id="MDG0862783.1"/>
    </source>
</evidence>
<dbReference type="AlphaFoldDB" id="A0A9X4R832"/>
<comment type="caution">
    <text evidence="1">The sequence shown here is derived from an EMBL/GenBank/DDBJ whole genome shotgun (WGS) entry which is preliminary data.</text>
</comment>
<evidence type="ECO:0000313" key="2">
    <source>
        <dbReference type="Proteomes" id="UP001152766"/>
    </source>
</evidence>
<dbReference type="EMBL" id="SGUG01000012">
    <property type="protein sequence ID" value="MDG0862783.1"/>
    <property type="molecule type" value="Genomic_DNA"/>
</dbReference>
<sequence>MPKPIKSLSNAPKSTLRWWGLQSAPAFDFAIDFLQRQGCDGPTTWKEGALVPFTMALGPTIKASVGLSAVSADNGYATFSCRAVIRSKTLHEVSEPSDPWMSGTKSALFEGFEPCIGYCLSHLKWCEREDSINPSWAMTLGHDTNKPNIHVWAADFERLFTPLLKSLATDSALEEAMARAVAKAKPAWVKSDSPYFVFLPQRLARLKSRDLPR</sequence>